<keyword evidence="15" id="KW-0282">Flagellum</keyword>
<proteinExistence type="inferred from homology"/>
<evidence type="ECO:0000256" key="11">
    <source>
        <dbReference type="ARBA" id="ARBA00023225"/>
    </source>
</evidence>
<evidence type="ECO:0000256" key="12">
    <source>
        <dbReference type="ARBA" id="ARBA00025078"/>
    </source>
</evidence>
<keyword evidence="10 13" id="KW-0472">Membrane</keyword>
<dbReference type="InterPro" id="IPR006135">
    <property type="entry name" value="T3SS_substrate_exporter"/>
</dbReference>
<dbReference type="Pfam" id="PF01312">
    <property type="entry name" value="Bac_export_2"/>
    <property type="match status" value="1"/>
</dbReference>
<feature type="transmembrane region" description="Helical" evidence="13">
    <location>
        <begin position="89"/>
        <end position="111"/>
    </location>
</feature>
<comment type="caution">
    <text evidence="13">Lacks conserved residue(s) required for the propagation of feature annotation.</text>
</comment>
<dbReference type="PRINTS" id="PR00950">
    <property type="entry name" value="TYPE3IMSPROT"/>
</dbReference>
<comment type="subcellular location">
    <subcellularLocation>
        <location evidence="1">Cell membrane</location>
        <topology evidence="1">Multi-pass membrane protein</topology>
    </subcellularLocation>
</comment>
<dbReference type="Gene3D" id="6.10.250.2080">
    <property type="match status" value="1"/>
</dbReference>
<feature type="region of interest" description="Disordered" evidence="14">
    <location>
        <begin position="1"/>
        <end position="27"/>
    </location>
</feature>
<gene>
    <name evidence="13 15" type="primary">flhB</name>
    <name evidence="15" type="ORF">ACFQZQ_06755</name>
</gene>
<keyword evidence="9 13" id="KW-1133">Transmembrane helix</keyword>
<evidence type="ECO:0000256" key="14">
    <source>
        <dbReference type="SAM" id="MobiDB-lite"/>
    </source>
</evidence>
<sequence length="384" mass="40944">MSETQNEDRTEQPTEKRLREAREKGNVPRSRELANVAVLGCAVLALKATGGEVGSAARDWMRGALTIDPALLDAPDQLLPHAARLLGGLLLPVVPLLLAALAACVIAPMVMGGLRFAGQSLQPDFGRLSPMKGLARLYGKESLAELLRSLLRVLLIGGVGAWVVHRAFSTLLAMPQASLEAAAGAGVDMALTALLAMVGALGLLAAIDVPWQHFQHRSKLKMTKQEIRDEAKEAEGNPEIKARVRQVAREMSRRRMMDAVPTADVVVMNPTHYAVALKYEAGGMRAPKVVAKGVDEMALAIRALAQKNRVAVVEAPPLARALYRQSQVDQEIPVKLYAAVAQVLSYVYQLKAWVPGRGPMPALAGVDVGADGAPDPDTVNGPAL</sequence>
<keyword evidence="5 13" id="KW-1003">Cell membrane</keyword>
<evidence type="ECO:0000256" key="13">
    <source>
        <dbReference type="RuleBase" id="RU364091"/>
    </source>
</evidence>
<evidence type="ECO:0000256" key="4">
    <source>
        <dbReference type="ARBA" id="ARBA00022448"/>
    </source>
</evidence>
<comment type="caution">
    <text evidence="15">The sequence shown here is derived from an EMBL/GenBank/DDBJ whole genome shotgun (WGS) entry which is preliminary data.</text>
</comment>
<dbReference type="SUPFAM" id="SSF160544">
    <property type="entry name" value="EscU C-terminal domain-like"/>
    <property type="match status" value="1"/>
</dbReference>
<name>A0ABW2YKZ5_9GAMM</name>
<keyword evidence="4 13" id="KW-0813">Transport</keyword>
<evidence type="ECO:0000256" key="1">
    <source>
        <dbReference type="ARBA" id="ARBA00004651"/>
    </source>
</evidence>
<dbReference type="InterPro" id="IPR029025">
    <property type="entry name" value="T3SS_substrate_exporter_C"/>
</dbReference>
<dbReference type="Proteomes" id="UP001597090">
    <property type="component" value="Unassembled WGS sequence"/>
</dbReference>
<keyword evidence="16" id="KW-1185">Reference proteome</keyword>
<dbReference type="PANTHER" id="PTHR30531">
    <property type="entry name" value="FLAGELLAR BIOSYNTHETIC PROTEIN FLHB"/>
    <property type="match status" value="1"/>
</dbReference>
<evidence type="ECO:0000256" key="2">
    <source>
        <dbReference type="ARBA" id="ARBA00010690"/>
    </source>
</evidence>
<keyword evidence="15" id="KW-0969">Cilium</keyword>
<evidence type="ECO:0000256" key="8">
    <source>
        <dbReference type="ARBA" id="ARBA00022927"/>
    </source>
</evidence>
<evidence type="ECO:0000256" key="6">
    <source>
        <dbReference type="ARBA" id="ARBA00022692"/>
    </source>
</evidence>
<keyword evidence="8 13" id="KW-0653">Protein transport</keyword>
<dbReference type="RefSeq" id="WP_386811999.1">
    <property type="nucleotide sequence ID" value="NZ_JBHTIH010000003.1"/>
</dbReference>
<evidence type="ECO:0000256" key="10">
    <source>
        <dbReference type="ARBA" id="ARBA00023136"/>
    </source>
</evidence>
<organism evidence="15 16">
    <name type="scientific">Lysobacter koreensis</name>
    <dbReference type="NCBI Taxonomy" id="266122"/>
    <lineage>
        <taxon>Bacteria</taxon>
        <taxon>Pseudomonadati</taxon>
        <taxon>Pseudomonadota</taxon>
        <taxon>Gammaproteobacteria</taxon>
        <taxon>Lysobacterales</taxon>
        <taxon>Lysobacteraceae</taxon>
        <taxon>Lysobacter</taxon>
    </lineage>
</organism>
<reference evidence="16" key="1">
    <citation type="journal article" date="2019" name="Int. J. Syst. Evol. Microbiol.">
        <title>The Global Catalogue of Microorganisms (GCM) 10K type strain sequencing project: providing services to taxonomists for standard genome sequencing and annotation.</title>
        <authorList>
            <consortium name="The Broad Institute Genomics Platform"/>
            <consortium name="The Broad Institute Genome Sequencing Center for Infectious Disease"/>
            <person name="Wu L."/>
            <person name="Ma J."/>
        </authorList>
    </citation>
    <scope>NUCLEOTIDE SEQUENCE [LARGE SCALE GENOMIC DNA]</scope>
    <source>
        <strain evidence="16">CCUG 55491</strain>
    </source>
</reference>
<accession>A0ABW2YKZ5</accession>
<evidence type="ECO:0000256" key="9">
    <source>
        <dbReference type="ARBA" id="ARBA00022989"/>
    </source>
</evidence>
<evidence type="ECO:0000313" key="15">
    <source>
        <dbReference type="EMBL" id="MFD0738978.1"/>
    </source>
</evidence>
<dbReference type="NCBIfam" id="TIGR00328">
    <property type="entry name" value="flhB"/>
    <property type="match status" value="1"/>
</dbReference>
<comment type="function">
    <text evidence="12 13">Required for formation of the rod structure in the basal body of the flagellar apparatus. Together with FliI and FliH, may constitute the export apparatus of flagellin.</text>
</comment>
<dbReference type="PANTHER" id="PTHR30531:SF12">
    <property type="entry name" value="FLAGELLAR BIOSYNTHETIC PROTEIN FLHB"/>
    <property type="match status" value="1"/>
</dbReference>
<evidence type="ECO:0000256" key="5">
    <source>
        <dbReference type="ARBA" id="ARBA00022475"/>
    </source>
</evidence>
<evidence type="ECO:0000256" key="3">
    <source>
        <dbReference type="ARBA" id="ARBA00021622"/>
    </source>
</evidence>
<keyword evidence="11 13" id="KW-1006">Bacterial flagellum protein export</keyword>
<dbReference type="Gene3D" id="3.40.1690.10">
    <property type="entry name" value="secretion proteins EscU"/>
    <property type="match status" value="1"/>
</dbReference>
<comment type="similarity">
    <text evidence="2 13">Belongs to the type III secretion exporter family.</text>
</comment>
<keyword evidence="15" id="KW-0966">Cell projection</keyword>
<keyword evidence="6 13" id="KW-0812">Transmembrane</keyword>
<protein>
    <recommendedName>
        <fullName evidence="3 13">Flagellar biosynthetic protein FlhB</fullName>
    </recommendedName>
</protein>
<feature type="transmembrane region" description="Helical" evidence="13">
    <location>
        <begin position="189"/>
        <end position="211"/>
    </location>
</feature>
<keyword evidence="7 13" id="KW-1005">Bacterial flagellum biogenesis</keyword>
<evidence type="ECO:0000256" key="7">
    <source>
        <dbReference type="ARBA" id="ARBA00022795"/>
    </source>
</evidence>
<dbReference type="InterPro" id="IPR006136">
    <property type="entry name" value="FlhB"/>
</dbReference>
<dbReference type="EMBL" id="JBHTIH010000003">
    <property type="protein sequence ID" value="MFD0738978.1"/>
    <property type="molecule type" value="Genomic_DNA"/>
</dbReference>
<feature type="transmembrane region" description="Helical" evidence="13">
    <location>
        <begin position="150"/>
        <end position="169"/>
    </location>
</feature>
<evidence type="ECO:0000313" key="16">
    <source>
        <dbReference type="Proteomes" id="UP001597090"/>
    </source>
</evidence>